<dbReference type="EMBL" id="CP136704">
    <property type="protein sequence ID" value="WOI34754.1"/>
    <property type="molecule type" value="Genomic_DNA"/>
</dbReference>
<organism evidence="1 2">
    <name type="scientific">Tritonibacter scottomollicae</name>
    <name type="common">Epibacterium scottomollicae</name>
    <dbReference type="NCBI Taxonomy" id="483013"/>
    <lineage>
        <taxon>Bacteria</taxon>
        <taxon>Pseudomonadati</taxon>
        <taxon>Pseudomonadota</taxon>
        <taxon>Alphaproteobacteria</taxon>
        <taxon>Rhodobacterales</taxon>
        <taxon>Paracoccaceae</taxon>
        <taxon>Tritonibacter</taxon>
    </lineage>
</organism>
<evidence type="ECO:0000313" key="2">
    <source>
        <dbReference type="Proteomes" id="UP001302666"/>
    </source>
</evidence>
<accession>A0ABZ0HJA1</accession>
<reference evidence="1 2" key="1">
    <citation type="submission" date="2023-10" db="EMBL/GenBank/DDBJ databases">
        <title>Eight complete genome sequences of bacteria isolated from laboratory stock of Giant Kelp gametophytes.</title>
        <authorList>
            <person name="Tolentino B."/>
            <person name="Nuzhdin S."/>
        </authorList>
    </citation>
    <scope>NUCLEOTIDE SEQUENCE [LARGE SCALE GENOMIC DNA]</scope>
    <source>
        <strain evidence="1 2">LC.270.F.C4</strain>
    </source>
</reference>
<protein>
    <submittedName>
        <fullName evidence="1">Uncharacterized protein</fullName>
    </submittedName>
</protein>
<sequence>MTTGGTGRTRRTPSKAEVKARAAKRLESIFHPRWSPRDDHQLVTSRDKGISFDRIAVGLMRDRRAVEQRWHRLRVIPCIDRLLEEYGLSTQPYAFDCGVR</sequence>
<dbReference type="RefSeq" id="WP_317386592.1">
    <property type="nucleotide sequence ID" value="NZ_CP136704.1"/>
</dbReference>
<name>A0ABZ0HJA1_TRISK</name>
<dbReference type="Proteomes" id="UP001302666">
    <property type="component" value="Chromosome"/>
</dbReference>
<gene>
    <name evidence="1" type="ORF">R1T40_08520</name>
</gene>
<evidence type="ECO:0000313" key="1">
    <source>
        <dbReference type="EMBL" id="WOI34754.1"/>
    </source>
</evidence>
<keyword evidence="2" id="KW-1185">Reference proteome</keyword>
<proteinExistence type="predicted"/>